<sequence length="189" mass="20571">MAEHVCPVWVGYLLLSPLRKLMESPRKLLGSYISPGMTVLEPGCGMGFFTLPVARMVGPEGKVVAVDIQPKMLQKVRARAASAKLLDRIETRLATGDVLGLEDLAGGVDFALALHVVHELKDQAGFFREIHEALKPGGRLLVVEPRGHVSADNFAEFLALAHRAGLETDPAEPPRGLRALLVKPERKEQ</sequence>
<evidence type="ECO:0000313" key="3">
    <source>
        <dbReference type="Proteomes" id="UP000009047"/>
    </source>
</evidence>
<evidence type="ECO:0000259" key="1">
    <source>
        <dbReference type="Pfam" id="PF13847"/>
    </source>
</evidence>
<dbReference type="GO" id="GO:0008168">
    <property type="term" value="F:methyltransferase activity"/>
    <property type="evidence" value="ECO:0007669"/>
    <property type="project" value="UniProtKB-KW"/>
</dbReference>
<dbReference type="PANTHER" id="PTHR43464:SF83">
    <property type="entry name" value="MALONYL-[ACYL-CARRIER PROTEIN] O-METHYLTRANSFERASE"/>
    <property type="match status" value="1"/>
</dbReference>
<dbReference type="EMBL" id="CP002085">
    <property type="protein sequence ID" value="ADK85065.1"/>
    <property type="molecule type" value="Genomic_DNA"/>
</dbReference>
<dbReference type="PANTHER" id="PTHR43464">
    <property type="entry name" value="METHYLTRANSFERASE"/>
    <property type="match status" value="1"/>
</dbReference>
<organism evidence="2 3">
    <name type="scientific">Desulfarculus baarsii (strain ATCC 33931 / DSM 2075 / LMG 7858 / VKM B-1802 / 2st14)</name>
    <dbReference type="NCBI Taxonomy" id="644282"/>
    <lineage>
        <taxon>Bacteria</taxon>
        <taxon>Pseudomonadati</taxon>
        <taxon>Thermodesulfobacteriota</taxon>
        <taxon>Desulfarculia</taxon>
        <taxon>Desulfarculales</taxon>
        <taxon>Desulfarculaceae</taxon>
        <taxon>Desulfarculus</taxon>
    </lineage>
</organism>
<keyword evidence="2" id="KW-0808">Transferase</keyword>
<dbReference type="KEGG" id="dbr:Deba_1697"/>
<dbReference type="GO" id="GO:0032259">
    <property type="term" value="P:methylation"/>
    <property type="evidence" value="ECO:0007669"/>
    <property type="project" value="UniProtKB-KW"/>
</dbReference>
<keyword evidence="3" id="KW-1185">Reference proteome</keyword>
<protein>
    <submittedName>
        <fullName evidence="2">Methyltransferase type 11</fullName>
    </submittedName>
</protein>
<dbReference type="STRING" id="644282.Deba_1697"/>
<gene>
    <name evidence="2" type="ordered locus">Deba_1697</name>
</gene>
<name>E1QHM2_DESB2</name>
<dbReference type="InterPro" id="IPR029063">
    <property type="entry name" value="SAM-dependent_MTases_sf"/>
</dbReference>
<feature type="domain" description="Methyltransferase" evidence="1">
    <location>
        <begin position="34"/>
        <end position="154"/>
    </location>
</feature>
<dbReference type="Gene3D" id="3.40.50.150">
    <property type="entry name" value="Vaccinia Virus protein VP39"/>
    <property type="match status" value="1"/>
</dbReference>
<dbReference type="AlphaFoldDB" id="E1QHM2"/>
<dbReference type="Pfam" id="PF13847">
    <property type="entry name" value="Methyltransf_31"/>
    <property type="match status" value="1"/>
</dbReference>
<evidence type="ECO:0000313" key="2">
    <source>
        <dbReference type="EMBL" id="ADK85065.1"/>
    </source>
</evidence>
<reference evidence="2 3" key="1">
    <citation type="journal article" date="2010" name="Stand. Genomic Sci.">
        <title>Complete genome sequence of Desulfarculus baarsii type strain (2st14).</title>
        <authorList>
            <person name="Sun H."/>
            <person name="Spring S."/>
            <person name="Lapidus A."/>
            <person name="Davenport K."/>
            <person name="Del Rio T.G."/>
            <person name="Tice H."/>
            <person name="Nolan M."/>
            <person name="Copeland A."/>
            <person name="Cheng J.F."/>
            <person name="Lucas S."/>
            <person name="Tapia R."/>
            <person name="Goodwin L."/>
            <person name="Pitluck S."/>
            <person name="Ivanova N."/>
            <person name="Pagani I."/>
            <person name="Mavromatis K."/>
            <person name="Ovchinnikova G."/>
            <person name="Pati A."/>
            <person name="Chen A."/>
            <person name="Palaniappan K."/>
            <person name="Hauser L."/>
            <person name="Chang Y.J."/>
            <person name="Jeffries C.D."/>
            <person name="Detter J.C."/>
            <person name="Han C."/>
            <person name="Rohde M."/>
            <person name="Brambilla E."/>
            <person name="Goker M."/>
            <person name="Woyke T."/>
            <person name="Bristow J."/>
            <person name="Eisen J.A."/>
            <person name="Markowitz V."/>
            <person name="Hugenholtz P."/>
            <person name="Kyrpides N.C."/>
            <person name="Klenk H.P."/>
            <person name="Land M."/>
        </authorList>
    </citation>
    <scope>NUCLEOTIDE SEQUENCE [LARGE SCALE GENOMIC DNA]</scope>
    <source>
        <strain evidence="3">ATCC 33931 / DSM 2075 / LMG 7858 / VKM B-1802 / 2st14</strain>
    </source>
</reference>
<dbReference type="OrthoDB" id="9784101at2"/>
<dbReference type="CDD" id="cd02440">
    <property type="entry name" value="AdoMet_MTases"/>
    <property type="match status" value="1"/>
</dbReference>
<proteinExistence type="predicted"/>
<keyword evidence="2" id="KW-0489">Methyltransferase</keyword>
<dbReference type="Proteomes" id="UP000009047">
    <property type="component" value="Chromosome"/>
</dbReference>
<dbReference type="eggNOG" id="COG2226">
    <property type="taxonomic scope" value="Bacteria"/>
</dbReference>
<dbReference type="SUPFAM" id="SSF53335">
    <property type="entry name" value="S-adenosyl-L-methionine-dependent methyltransferases"/>
    <property type="match status" value="1"/>
</dbReference>
<dbReference type="HOGENOM" id="CLU_037990_16_2_7"/>
<accession>E1QHM2</accession>
<dbReference type="InterPro" id="IPR025714">
    <property type="entry name" value="Methyltranfer_dom"/>
</dbReference>